<organism evidence="2 3">
    <name type="scientific">Actinacidiphila oryziradicis</name>
    <dbReference type="NCBI Taxonomy" id="2571141"/>
    <lineage>
        <taxon>Bacteria</taxon>
        <taxon>Bacillati</taxon>
        <taxon>Actinomycetota</taxon>
        <taxon>Actinomycetes</taxon>
        <taxon>Kitasatosporales</taxon>
        <taxon>Streptomycetaceae</taxon>
        <taxon>Actinacidiphila</taxon>
    </lineage>
</organism>
<proteinExistence type="predicted"/>
<keyword evidence="3" id="KW-1185">Reference proteome</keyword>
<protein>
    <submittedName>
        <fullName evidence="2">Uncharacterized protein</fullName>
    </submittedName>
</protein>
<keyword evidence="1" id="KW-1133">Transmembrane helix</keyword>
<dbReference type="Proteomes" id="UP000305778">
    <property type="component" value="Unassembled WGS sequence"/>
</dbReference>
<reference evidence="2 3" key="1">
    <citation type="submission" date="2019-04" db="EMBL/GenBank/DDBJ databases">
        <title>Streptomyces oryziradicis sp. nov., a novel actinomycete isolated from rhizosphere soil of rice (Oryza sativa L.).</title>
        <authorList>
            <person name="Li C."/>
        </authorList>
    </citation>
    <scope>NUCLEOTIDE SEQUENCE [LARGE SCALE GENOMIC DNA]</scope>
    <source>
        <strain evidence="2 3">NEAU-C40</strain>
    </source>
</reference>
<name>A0A4V5N0Q1_9ACTN</name>
<sequence length="62" mass="6237">MKRHGFRPAALVMGLVLLALAAAFLLDASGAWDLAPRLSLPLAAGGLTIAGVAAAVSGRRRG</sequence>
<gene>
    <name evidence="2" type="ORF">FCI23_02480</name>
</gene>
<dbReference type="RefSeq" id="WP_136721765.1">
    <property type="nucleotide sequence ID" value="NZ_SUMC01000002.1"/>
</dbReference>
<dbReference type="AlphaFoldDB" id="A0A4V5N0Q1"/>
<keyword evidence="1" id="KW-0472">Membrane</keyword>
<comment type="caution">
    <text evidence="2">The sequence shown here is derived from an EMBL/GenBank/DDBJ whole genome shotgun (WGS) entry which is preliminary data.</text>
</comment>
<evidence type="ECO:0000313" key="2">
    <source>
        <dbReference type="EMBL" id="TKA12889.1"/>
    </source>
</evidence>
<feature type="transmembrane region" description="Helical" evidence="1">
    <location>
        <begin position="38"/>
        <end position="56"/>
    </location>
</feature>
<accession>A0A4V5N0Q1</accession>
<keyword evidence="1" id="KW-0812">Transmembrane</keyword>
<dbReference type="EMBL" id="SUMC01000002">
    <property type="protein sequence ID" value="TKA12889.1"/>
    <property type="molecule type" value="Genomic_DNA"/>
</dbReference>
<evidence type="ECO:0000256" key="1">
    <source>
        <dbReference type="SAM" id="Phobius"/>
    </source>
</evidence>
<evidence type="ECO:0000313" key="3">
    <source>
        <dbReference type="Proteomes" id="UP000305778"/>
    </source>
</evidence>